<evidence type="ECO:0000256" key="1">
    <source>
        <dbReference type="ARBA" id="ARBA00004651"/>
    </source>
</evidence>
<feature type="transmembrane region" description="Helical" evidence="8">
    <location>
        <begin position="354"/>
        <end position="374"/>
    </location>
</feature>
<feature type="transmembrane region" description="Helical" evidence="8">
    <location>
        <begin position="323"/>
        <end position="342"/>
    </location>
</feature>
<keyword evidence="8" id="KW-0460">Magnesium</keyword>
<reference evidence="10" key="1">
    <citation type="submission" date="2017-04" db="EMBL/GenBank/DDBJ databases">
        <authorList>
            <person name="Varghese N."/>
            <person name="Submissions S."/>
        </authorList>
    </citation>
    <scope>NUCLEOTIDE SEQUENCE [LARGE SCALE GENOMIC DNA]</scope>
    <source>
        <strain evidence="10">DSM 4125</strain>
    </source>
</reference>
<dbReference type="GO" id="GO:0050897">
    <property type="term" value="F:cobalt ion binding"/>
    <property type="evidence" value="ECO:0007669"/>
    <property type="project" value="TreeGrafter"/>
</dbReference>
<evidence type="ECO:0000256" key="3">
    <source>
        <dbReference type="ARBA" id="ARBA00022448"/>
    </source>
</evidence>
<keyword evidence="3 8" id="KW-0813">Transport</keyword>
<sequence length="380" mass="44584">MDKLTKKIINLPKRLLVEEPLNLYSGIRGMFGESAKTAGLPPGSAIYTGFRKDTPFNIDLFEFSENHLEEKSNISLEEVINIPQDGKFYWVNIEGIHHSEKVKEICDAFQIHPLTMEDILSVGQRPQIDDTENYLFVALKMLQFDEKKKKTLNEQVSFVLTKNLLITFQERKGDTFEAVRNRLRAGKGRIRREGLDYLLYALIDTVVDHYFIVLEKFGDILEEIEERIMFQGQKRDFDLLYTLKRELIHIRRSVWPLREVIVKLERDEIKLIRKSTRLFIRDVYDHTIQAIDSVETYRDFISSLGDLYQSVISNKLNQVMKTLTIFSVIFIPLTFIAGVYGINFENVPEFKWEFGYAYFWSLIIGMAVVTLAIFKYKKWM</sequence>
<evidence type="ECO:0000313" key="10">
    <source>
        <dbReference type="Proteomes" id="UP000193804"/>
    </source>
</evidence>
<dbReference type="InterPro" id="IPR045863">
    <property type="entry name" value="CorA_TM1_TM2"/>
</dbReference>
<dbReference type="GO" id="GO:0000287">
    <property type="term" value="F:magnesium ion binding"/>
    <property type="evidence" value="ECO:0007669"/>
    <property type="project" value="TreeGrafter"/>
</dbReference>
<dbReference type="PANTHER" id="PTHR46494">
    <property type="entry name" value="CORA FAMILY METAL ION TRANSPORTER (EUROFUNG)"/>
    <property type="match status" value="1"/>
</dbReference>
<protein>
    <recommendedName>
        <fullName evidence="8">Magnesium transport protein CorA</fullName>
    </recommendedName>
</protein>
<dbReference type="SUPFAM" id="SSF143865">
    <property type="entry name" value="CorA soluble domain-like"/>
    <property type="match status" value="1"/>
</dbReference>
<proteinExistence type="inferred from homology"/>
<accession>A0A1X7KNM5</accession>
<dbReference type="EMBL" id="FXAW01000006">
    <property type="protein sequence ID" value="SMG42752.1"/>
    <property type="molecule type" value="Genomic_DNA"/>
</dbReference>
<dbReference type="GO" id="GO:0015095">
    <property type="term" value="F:magnesium ion transmembrane transporter activity"/>
    <property type="evidence" value="ECO:0007669"/>
    <property type="project" value="UniProtKB-UniRule"/>
</dbReference>
<dbReference type="RefSeq" id="WP_085518086.1">
    <property type="nucleotide sequence ID" value="NZ_FXAW01000006.1"/>
</dbReference>
<keyword evidence="7 8" id="KW-0472">Membrane</keyword>
<dbReference type="CDD" id="cd12828">
    <property type="entry name" value="TmCorA-like_1"/>
    <property type="match status" value="1"/>
</dbReference>
<organism evidence="9 10">
    <name type="scientific">Marivirga sericea</name>
    <dbReference type="NCBI Taxonomy" id="1028"/>
    <lineage>
        <taxon>Bacteria</taxon>
        <taxon>Pseudomonadati</taxon>
        <taxon>Bacteroidota</taxon>
        <taxon>Cytophagia</taxon>
        <taxon>Cytophagales</taxon>
        <taxon>Marivirgaceae</taxon>
        <taxon>Marivirga</taxon>
    </lineage>
</organism>
<dbReference type="FunFam" id="1.20.58.340:FF:000012">
    <property type="entry name" value="Magnesium transport protein CorA"/>
    <property type="match status" value="1"/>
</dbReference>
<name>A0A1X7KNM5_9BACT</name>
<comment type="function">
    <text evidence="8">Mediates influx of magnesium ions.</text>
</comment>
<keyword evidence="10" id="KW-1185">Reference proteome</keyword>
<dbReference type="GO" id="GO:0015087">
    <property type="term" value="F:cobalt ion transmembrane transporter activity"/>
    <property type="evidence" value="ECO:0007669"/>
    <property type="project" value="UniProtKB-UniRule"/>
</dbReference>
<dbReference type="SUPFAM" id="SSF144083">
    <property type="entry name" value="Magnesium transport protein CorA, transmembrane region"/>
    <property type="match status" value="1"/>
</dbReference>
<dbReference type="InterPro" id="IPR045861">
    <property type="entry name" value="CorA_cytoplasmic_dom"/>
</dbReference>
<dbReference type="Proteomes" id="UP000193804">
    <property type="component" value="Unassembled WGS sequence"/>
</dbReference>
<dbReference type="OrthoDB" id="9803416at2"/>
<dbReference type="Gene3D" id="3.30.460.20">
    <property type="entry name" value="CorA soluble domain-like"/>
    <property type="match status" value="1"/>
</dbReference>
<evidence type="ECO:0000256" key="4">
    <source>
        <dbReference type="ARBA" id="ARBA00022475"/>
    </source>
</evidence>
<evidence type="ECO:0000256" key="8">
    <source>
        <dbReference type="RuleBase" id="RU362010"/>
    </source>
</evidence>
<dbReference type="InterPro" id="IPR002523">
    <property type="entry name" value="MgTranspt_CorA/ZnTranspt_ZntB"/>
</dbReference>
<dbReference type="GO" id="GO:0005886">
    <property type="term" value="C:plasma membrane"/>
    <property type="evidence" value="ECO:0007669"/>
    <property type="project" value="UniProtKB-SubCell"/>
</dbReference>
<keyword evidence="4 8" id="KW-1003">Cell membrane</keyword>
<keyword evidence="8" id="KW-0406">Ion transport</keyword>
<dbReference type="STRING" id="1028.SAMN05661096_02929"/>
<comment type="subcellular location">
    <subcellularLocation>
        <location evidence="1">Cell membrane</location>
        <topology evidence="1">Multi-pass membrane protein</topology>
    </subcellularLocation>
    <subcellularLocation>
        <location evidence="8">Membrane</location>
        <topology evidence="8">Multi-pass membrane protein</topology>
    </subcellularLocation>
</comment>
<dbReference type="PANTHER" id="PTHR46494:SF1">
    <property type="entry name" value="CORA FAMILY METAL ION TRANSPORTER (EUROFUNG)"/>
    <property type="match status" value="1"/>
</dbReference>
<dbReference type="NCBIfam" id="TIGR00383">
    <property type="entry name" value="corA"/>
    <property type="match status" value="1"/>
</dbReference>
<dbReference type="Gene3D" id="1.20.58.340">
    <property type="entry name" value="Magnesium transport protein CorA, transmembrane region"/>
    <property type="match status" value="2"/>
</dbReference>
<comment type="similarity">
    <text evidence="2 8">Belongs to the CorA metal ion transporter (MIT) (TC 1.A.35) family.</text>
</comment>
<gene>
    <name evidence="8" type="primary">corA</name>
    <name evidence="9" type="ORF">SAMN05661096_02929</name>
</gene>
<evidence type="ECO:0000313" key="9">
    <source>
        <dbReference type="EMBL" id="SMG42752.1"/>
    </source>
</evidence>
<evidence type="ECO:0000256" key="5">
    <source>
        <dbReference type="ARBA" id="ARBA00022692"/>
    </source>
</evidence>
<keyword evidence="6 8" id="KW-1133">Transmembrane helix</keyword>
<dbReference type="Pfam" id="PF01544">
    <property type="entry name" value="CorA"/>
    <property type="match status" value="1"/>
</dbReference>
<keyword evidence="5 8" id="KW-0812">Transmembrane</keyword>
<dbReference type="InterPro" id="IPR004488">
    <property type="entry name" value="Mg/Co-transport_prot_CorA"/>
</dbReference>
<evidence type="ECO:0000256" key="2">
    <source>
        <dbReference type="ARBA" id="ARBA00009765"/>
    </source>
</evidence>
<evidence type="ECO:0000256" key="7">
    <source>
        <dbReference type="ARBA" id="ARBA00023136"/>
    </source>
</evidence>
<evidence type="ECO:0000256" key="6">
    <source>
        <dbReference type="ARBA" id="ARBA00022989"/>
    </source>
</evidence>
<dbReference type="AlphaFoldDB" id="A0A1X7KNM5"/>